<sequence length="1728" mass="194252">MSPQNFPCSHTSSNTHSPGLTGVLLPKTTGFKLIANFSNHITGFYNVRWRVKPLENLCVSNGLHFTVDVSYSAEPSDVSGTFDILMPPKILTDLAKDQWYNLELEEKLIIQPHEGEAQVNVALSNYGIESTGEYSGIIIGHVEIIPIPTDLNIQANILMDPYHIAVKLADVPTIVVRRTWEPKFYYDPLEARPDTQNGWPNLSQMPITRLSVSKASRFLASLAVSKDIAAITVWDMSLKKETSDKSSRAAVAVIRHPGIGDLAIGLALSTNGGQVAVYQEPKIGEWAYGSEVTKASFPFKIYNNPLVPQPTVVVNLGESSHSSAIPPDTVALQEVSWKHHVLDSFVGYCEFLPPSIKGDWEKNDLNSALSANPENMDSDDGDESSIEDEDSSAPRSPRSMFAACNGLYLDIFKISPENVWRRRHTITLTDLLPTLTRRITCKMMMESISSNTFMWLEDNGLCCAIWNVMNGSTVSYISSPENTRFKGPTFRGHSKMAISPHESIVALASIDGRLTTYFASTGMVIDERSFPGFKVEHVAFHGQDNYVFIVLRNNTTSELSPRILDTFQLKSETLVNNGPIPTIGSTVLAFLNIKGPWKRGVICEADGPRINFYVSYQEPSSKVNKTSPTVIKAKYEDVSHESLFDKNISYHLKTAAHREPLPESDGMSYWVLRVEVPEKNKALGTENITFSFIPEPWTRTIVDGAREPGDLVKAYFTPDGLRFAVIGAQTIQLWNLPTNDNPKCTLEYFWSHPKEKATSLEKATHRSKDVRDYYTDITSASIYMEAENGNAAVEIKASEKRKRRMIYIPGTESDSGHHTVLSCFRSIHLLAAAYAFSKTESRKSTRGVPQVSLTYEEHADAIVRFTRAHINRMLSHELYSPMPPQGTQANQNSAVGDATNSNTRPSVVTILTLLLDEPQLKSTNHVFVEGLLQTENGEWKPRDIKALNPVKRAIDSRNAHLVEAFVDYCIKYAKKHHPAYMAPAVQCLNELSDRYPNILADMFRKASYVPAHNHVYVSSHAIVANRRYGDYINFFANYYSFRLWRGTLFKKSNNINDYENPVFSLRCQLPFRAVSSFNILNIETSVIERRSGKFPEKQESVDEEQKRIQSTYSHKIYVCPFPKLSRFGPYRAWDVEPVNSAFFDIAGQDFFESPAMIATLQFKWHKYGFFNWFLRYLIALSFFIFVTIITGWQIKVSTLPDQDSPNYVPVSASDIQNRYMEGWRPFMKFTIFVGFLLIIYDIQRLMQNARKYVGSPFNYVHLIAHALPIAGLFCFLETKPGPKPDGSTDGGPSQIWVMSFAILALYMNLLFELRVIKQLGIVVNMIINITRRIVWLLIIFGLFIVSFTHALLHLLHTRSYKPDCLNGSCDSDYPDGYPTSFFGALSATYFFLAGRYDPVSTSFDKGSISFHIMMVIFFFFTTVLLMNILIALMNDAFTQSSNQGQLAWLKQWSEVIMDVESSYLSNGSRQNRNFFPDYIYYGASEKEAEAYESKFLISNKSNLSIENRYIFDAVSSEQYATTMAQRAILKDVQIVEKDLKQVEKNEEEVTHEISDMRSLVQQSQSDLAQELAEMKKLVSYLVAHASGITSGGQAAVPTPVMQSPVSTSTAVVNPPETPPTSTIASGSQAAAPTPAPISTSSPLQRPIATSYSQEPMMESPSTMPHTQSDKIKRENTLRSKASYTMLKQRVKERLATTHISNDYNISNPHYVKPTCTSDTDDSDDESKA</sequence>
<feature type="compositionally biased region" description="Low complexity" evidence="7">
    <location>
        <begin position="1627"/>
        <end position="1642"/>
    </location>
</feature>
<gene>
    <name evidence="10" type="ORF">BGZ80_003195</name>
</gene>
<dbReference type="PANTHER" id="PTHR10582:SF2">
    <property type="entry name" value="INACTIVE"/>
    <property type="match status" value="1"/>
</dbReference>
<evidence type="ECO:0000256" key="5">
    <source>
        <dbReference type="ARBA" id="ARBA00023136"/>
    </source>
</evidence>
<keyword evidence="4 8" id="KW-1133">Transmembrane helix</keyword>
<dbReference type="GO" id="GO:0005216">
    <property type="term" value="F:monoatomic ion channel activity"/>
    <property type="evidence" value="ECO:0007669"/>
    <property type="project" value="InterPro"/>
</dbReference>
<dbReference type="Pfam" id="PF00520">
    <property type="entry name" value="Ion_trans"/>
    <property type="match status" value="1"/>
</dbReference>
<keyword evidence="5 8" id="KW-0472">Membrane</keyword>
<accession>A0A9P6MNI3</accession>
<evidence type="ECO:0000313" key="10">
    <source>
        <dbReference type="EMBL" id="KAG0008666.1"/>
    </source>
</evidence>
<keyword evidence="6" id="KW-0175">Coiled coil</keyword>
<keyword evidence="2 8" id="KW-0812">Transmembrane</keyword>
<dbReference type="EMBL" id="JAAAID010001831">
    <property type="protein sequence ID" value="KAG0008666.1"/>
    <property type="molecule type" value="Genomic_DNA"/>
</dbReference>
<proteinExistence type="predicted"/>
<evidence type="ECO:0000256" key="2">
    <source>
        <dbReference type="ARBA" id="ARBA00022692"/>
    </source>
</evidence>
<dbReference type="InterPro" id="IPR005821">
    <property type="entry name" value="Ion_trans_dom"/>
</dbReference>
<evidence type="ECO:0000256" key="4">
    <source>
        <dbReference type="ARBA" id="ARBA00022989"/>
    </source>
</evidence>
<dbReference type="Proteomes" id="UP000703661">
    <property type="component" value="Unassembled WGS sequence"/>
</dbReference>
<feature type="transmembrane region" description="Helical" evidence="8">
    <location>
        <begin position="1173"/>
        <end position="1194"/>
    </location>
</feature>
<name>A0A9P6MNI3_9FUNG</name>
<feature type="transmembrane region" description="Helical" evidence="8">
    <location>
        <begin position="1333"/>
        <end position="1356"/>
    </location>
</feature>
<dbReference type="PANTHER" id="PTHR10582">
    <property type="entry name" value="TRANSIENT RECEPTOR POTENTIAL ION CHANNEL PROTEIN"/>
    <property type="match status" value="1"/>
</dbReference>
<evidence type="ECO:0000256" key="6">
    <source>
        <dbReference type="SAM" id="Coils"/>
    </source>
</evidence>
<evidence type="ECO:0000256" key="1">
    <source>
        <dbReference type="ARBA" id="ARBA00004141"/>
    </source>
</evidence>
<evidence type="ECO:0000259" key="9">
    <source>
        <dbReference type="Pfam" id="PF00520"/>
    </source>
</evidence>
<evidence type="ECO:0000256" key="3">
    <source>
        <dbReference type="ARBA" id="ARBA00022737"/>
    </source>
</evidence>
<feature type="domain" description="Ion transport" evidence="9">
    <location>
        <begin position="1184"/>
        <end position="1443"/>
    </location>
</feature>
<feature type="transmembrane region" description="Helical" evidence="8">
    <location>
        <begin position="1376"/>
        <end position="1396"/>
    </location>
</feature>
<dbReference type="GO" id="GO:0005886">
    <property type="term" value="C:plasma membrane"/>
    <property type="evidence" value="ECO:0007669"/>
    <property type="project" value="TreeGrafter"/>
</dbReference>
<feature type="region of interest" description="Disordered" evidence="7">
    <location>
        <begin position="1606"/>
        <end position="1675"/>
    </location>
</feature>
<keyword evidence="11" id="KW-1185">Reference proteome</keyword>
<comment type="subcellular location">
    <subcellularLocation>
        <location evidence="1">Membrane</location>
        <topology evidence="1">Multi-pass membrane protein</topology>
    </subcellularLocation>
</comment>
<feature type="coiled-coil region" evidence="6">
    <location>
        <begin position="1532"/>
        <end position="1559"/>
    </location>
</feature>
<evidence type="ECO:0000256" key="7">
    <source>
        <dbReference type="SAM" id="MobiDB-lite"/>
    </source>
</evidence>
<comment type="caution">
    <text evidence="10">The sequence shown here is derived from an EMBL/GenBank/DDBJ whole genome shotgun (WGS) entry which is preliminary data.</text>
</comment>
<feature type="compositionally biased region" description="Acidic residues" evidence="7">
    <location>
        <begin position="376"/>
        <end position="391"/>
    </location>
</feature>
<dbReference type="GO" id="GO:0098703">
    <property type="term" value="P:calcium ion import across plasma membrane"/>
    <property type="evidence" value="ECO:0007669"/>
    <property type="project" value="TreeGrafter"/>
</dbReference>
<dbReference type="InterPro" id="IPR024862">
    <property type="entry name" value="TRPV"/>
</dbReference>
<organism evidence="10 11">
    <name type="scientific">Entomortierella chlamydospora</name>
    <dbReference type="NCBI Taxonomy" id="101097"/>
    <lineage>
        <taxon>Eukaryota</taxon>
        <taxon>Fungi</taxon>
        <taxon>Fungi incertae sedis</taxon>
        <taxon>Mucoromycota</taxon>
        <taxon>Mortierellomycotina</taxon>
        <taxon>Mortierellomycetes</taxon>
        <taxon>Mortierellales</taxon>
        <taxon>Mortierellaceae</taxon>
        <taxon>Entomortierella</taxon>
    </lineage>
</organism>
<feature type="transmembrane region" description="Helical" evidence="8">
    <location>
        <begin position="1408"/>
        <end position="1433"/>
    </location>
</feature>
<feature type="compositionally biased region" description="Acidic residues" evidence="7">
    <location>
        <begin position="1718"/>
        <end position="1728"/>
    </location>
</feature>
<feature type="compositionally biased region" description="Polar residues" evidence="7">
    <location>
        <begin position="1647"/>
        <end position="1666"/>
    </location>
</feature>
<feature type="transmembrane region" description="Helical" evidence="8">
    <location>
        <begin position="1257"/>
        <end position="1275"/>
    </location>
</feature>
<evidence type="ECO:0000313" key="11">
    <source>
        <dbReference type="Proteomes" id="UP000703661"/>
    </source>
</evidence>
<keyword evidence="3" id="KW-0677">Repeat</keyword>
<feature type="region of interest" description="Disordered" evidence="7">
    <location>
        <begin position="367"/>
        <end position="397"/>
    </location>
</feature>
<evidence type="ECO:0000256" key="8">
    <source>
        <dbReference type="SAM" id="Phobius"/>
    </source>
</evidence>
<dbReference type="SUPFAM" id="SSF82171">
    <property type="entry name" value="DPP6 N-terminal domain-like"/>
    <property type="match status" value="1"/>
</dbReference>
<feature type="region of interest" description="Disordered" evidence="7">
    <location>
        <begin position="1702"/>
        <end position="1728"/>
    </location>
</feature>
<protein>
    <recommendedName>
        <fullName evidence="9">Ion transport domain-containing protein</fullName>
    </recommendedName>
</protein>
<reference evidence="10" key="1">
    <citation type="journal article" date="2020" name="Fungal Divers.">
        <title>Resolving the Mortierellaceae phylogeny through synthesis of multi-gene phylogenetics and phylogenomics.</title>
        <authorList>
            <person name="Vandepol N."/>
            <person name="Liber J."/>
            <person name="Desiro A."/>
            <person name="Na H."/>
            <person name="Kennedy M."/>
            <person name="Barry K."/>
            <person name="Grigoriev I.V."/>
            <person name="Miller A.N."/>
            <person name="O'Donnell K."/>
            <person name="Stajich J.E."/>
            <person name="Bonito G."/>
        </authorList>
    </citation>
    <scope>NUCLEOTIDE SEQUENCE</scope>
    <source>
        <strain evidence="10">NRRL 2769</strain>
    </source>
</reference>
<feature type="transmembrane region" description="Helical" evidence="8">
    <location>
        <begin position="1295"/>
        <end position="1313"/>
    </location>
</feature>